<dbReference type="Pfam" id="PF07690">
    <property type="entry name" value="MFS_1"/>
    <property type="match status" value="1"/>
</dbReference>
<feature type="domain" description="Major facilitator superfamily (MFS) profile" evidence="7">
    <location>
        <begin position="30"/>
        <end position="430"/>
    </location>
</feature>
<evidence type="ECO:0000256" key="5">
    <source>
        <dbReference type="ARBA" id="ARBA00023136"/>
    </source>
</evidence>
<feature type="transmembrane region" description="Helical" evidence="6">
    <location>
        <begin position="288"/>
        <end position="309"/>
    </location>
</feature>
<sequence length="437" mass="47863">MELQKQGTWNFFSGQVHMNESRIGKNWRVVAAGFLCMTIAAGIGWYVFPVYLTSIETDLGWTRTQMSLAVTVWALVGGAASPLVGMWIDKYGARKVMLLGTLCQIVATVLLARMTALWHLYAIFILAALANTANTSIPVTTVISQWFEDNRGTAMGVALLGMGLGGFLAPVLADAFLARYGWRPAYLIFSLLLVFLLVPIALWIRPKPALPETGADQSMRTETKGSDKTNPAAERFVYRSMSVAESARTRSFWTLGVGDFLISIVFTSVIVHMVAFTTDAGFSQSSAATSYGTFLAVNSLGILVFGAAADKMHIRWIMVFCYGAPALTMLFLFRLDSLWLLYAFALLFGVTGGGRSALWPLALGRCFGVAQLGSILGWLNIPFMIGNAVGPYLAGYIYDKAQSYRALFMLCMVCSVFAAIFISRARNERPPLPLREE</sequence>
<comment type="subcellular location">
    <subcellularLocation>
        <location evidence="1">Membrane</location>
        <topology evidence="1">Multi-pass membrane protein</topology>
    </subcellularLocation>
</comment>
<gene>
    <name evidence="8" type="ORF">C4532_12700</name>
</gene>
<feature type="transmembrane region" description="Helical" evidence="6">
    <location>
        <begin position="404"/>
        <end position="422"/>
    </location>
</feature>
<dbReference type="Gene3D" id="1.20.1250.20">
    <property type="entry name" value="MFS general substrate transporter like domains"/>
    <property type="match status" value="2"/>
</dbReference>
<dbReference type="SUPFAM" id="SSF103473">
    <property type="entry name" value="MFS general substrate transporter"/>
    <property type="match status" value="1"/>
</dbReference>
<dbReference type="GO" id="GO:0022857">
    <property type="term" value="F:transmembrane transporter activity"/>
    <property type="evidence" value="ECO:0007669"/>
    <property type="project" value="InterPro"/>
</dbReference>
<dbReference type="InterPro" id="IPR020846">
    <property type="entry name" value="MFS_dom"/>
</dbReference>
<name>A0A419EVS2_9BACT</name>
<dbReference type="PANTHER" id="PTHR43385:SF1">
    <property type="entry name" value="RIBOFLAVIN TRANSPORTER RIBJ"/>
    <property type="match status" value="1"/>
</dbReference>
<dbReference type="InterPro" id="IPR001958">
    <property type="entry name" value="Tet-R_TetA/multi-R_MdtG-like"/>
</dbReference>
<dbReference type="Proteomes" id="UP000285961">
    <property type="component" value="Unassembled WGS sequence"/>
</dbReference>
<keyword evidence="5 6" id="KW-0472">Membrane</keyword>
<dbReference type="PRINTS" id="PR01035">
    <property type="entry name" value="TCRTETA"/>
</dbReference>
<feature type="transmembrane region" description="Helical" evidence="6">
    <location>
        <begin position="252"/>
        <end position="276"/>
    </location>
</feature>
<feature type="transmembrane region" description="Helical" evidence="6">
    <location>
        <begin position="375"/>
        <end position="398"/>
    </location>
</feature>
<keyword evidence="3 6" id="KW-0812">Transmembrane</keyword>
<evidence type="ECO:0000259" key="7">
    <source>
        <dbReference type="PROSITE" id="PS50850"/>
    </source>
</evidence>
<feature type="transmembrane region" description="Helical" evidence="6">
    <location>
        <begin position="339"/>
        <end position="363"/>
    </location>
</feature>
<feature type="transmembrane region" description="Helical" evidence="6">
    <location>
        <begin position="120"/>
        <end position="143"/>
    </location>
</feature>
<dbReference type="EMBL" id="QZKI01000091">
    <property type="protein sequence ID" value="RJP68500.1"/>
    <property type="molecule type" value="Genomic_DNA"/>
</dbReference>
<keyword evidence="2" id="KW-0813">Transport</keyword>
<dbReference type="GO" id="GO:0016020">
    <property type="term" value="C:membrane"/>
    <property type="evidence" value="ECO:0007669"/>
    <property type="project" value="UniProtKB-SubCell"/>
</dbReference>
<dbReference type="PROSITE" id="PS50850">
    <property type="entry name" value="MFS"/>
    <property type="match status" value="1"/>
</dbReference>
<evidence type="ECO:0000256" key="2">
    <source>
        <dbReference type="ARBA" id="ARBA00022448"/>
    </source>
</evidence>
<organism evidence="8 9">
    <name type="scientific">Candidatus Abyssobacteria bacterium SURF_17</name>
    <dbReference type="NCBI Taxonomy" id="2093361"/>
    <lineage>
        <taxon>Bacteria</taxon>
        <taxon>Pseudomonadati</taxon>
        <taxon>Candidatus Hydrogenedentota</taxon>
        <taxon>Candidatus Abyssobacteria</taxon>
    </lineage>
</organism>
<evidence type="ECO:0000313" key="8">
    <source>
        <dbReference type="EMBL" id="RJP68500.1"/>
    </source>
</evidence>
<feature type="transmembrane region" description="Helical" evidence="6">
    <location>
        <begin position="185"/>
        <end position="204"/>
    </location>
</feature>
<evidence type="ECO:0000256" key="6">
    <source>
        <dbReference type="SAM" id="Phobius"/>
    </source>
</evidence>
<dbReference type="PANTHER" id="PTHR43385">
    <property type="entry name" value="RIBOFLAVIN TRANSPORTER RIBJ"/>
    <property type="match status" value="1"/>
</dbReference>
<feature type="transmembrane region" description="Helical" evidence="6">
    <location>
        <begin position="316"/>
        <end position="333"/>
    </location>
</feature>
<dbReference type="InterPro" id="IPR052983">
    <property type="entry name" value="MFS_Riboflavin_Transporter"/>
</dbReference>
<feature type="transmembrane region" description="Helical" evidence="6">
    <location>
        <begin position="155"/>
        <end position="173"/>
    </location>
</feature>
<dbReference type="InterPro" id="IPR036259">
    <property type="entry name" value="MFS_trans_sf"/>
</dbReference>
<comment type="caution">
    <text evidence="8">The sequence shown here is derived from an EMBL/GenBank/DDBJ whole genome shotgun (WGS) entry which is preliminary data.</text>
</comment>
<evidence type="ECO:0000256" key="1">
    <source>
        <dbReference type="ARBA" id="ARBA00004141"/>
    </source>
</evidence>
<accession>A0A419EVS2</accession>
<evidence type="ECO:0000313" key="9">
    <source>
        <dbReference type="Proteomes" id="UP000285961"/>
    </source>
</evidence>
<evidence type="ECO:0000256" key="3">
    <source>
        <dbReference type="ARBA" id="ARBA00022692"/>
    </source>
</evidence>
<evidence type="ECO:0000256" key="4">
    <source>
        <dbReference type="ARBA" id="ARBA00022989"/>
    </source>
</evidence>
<feature type="transmembrane region" description="Helical" evidence="6">
    <location>
        <begin position="96"/>
        <end position="114"/>
    </location>
</feature>
<reference evidence="8 9" key="1">
    <citation type="journal article" date="2017" name="ISME J.">
        <title>Energy and carbon metabolisms in a deep terrestrial subsurface fluid microbial community.</title>
        <authorList>
            <person name="Momper L."/>
            <person name="Jungbluth S.P."/>
            <person name="Lee M.D."/>
            <person name="Amend J.P."/>
        </authorList>
    </citation>
    <scope>NUCLEOTIDE SEQUENCE [LARGE SCALE GENOMIC DNA]</scope>
    <source>
        <strain evidence="8">SURF_17</strain>
    </source>
</reference>
<proteinExistence type="predicted"/>
<keyword evidence="4 6" id="KW-1133">Transmembrane helix</keyword>
<feature type="transmembrane region" description="Helical" evidence="6">
    <location>
        <begin position="27"/>
        <end position="48"/>
    </location>
</feature>
<protein>
    <submittedName>
        <fullName evidence="8">MFS transporter</fullName>
    </submittedName>
</protein>
<dbReference type="AlphaFoldDB" id="A0A419EVS2"/>
<feature type="transmembrane region" description="Helical" evidence="6">
    <location>
        <begin position="68"/>
        <end position="89"/>
    </location>
</feature>
<dbReference type="InterPro" id="IPR011701">
    <property type="entry name" value="MFS"/>
</dbReference>
<dbReference type="CDD" id="cd17355">
    <property type="entry name" value="MFS_YcxA_like"/>
    <property type="match status" value="1"/>
</dbReference>